<evidence type="ECO:0000313" key="6">
    <source>
        <dbReference type="Proteomes" id="UP000239866"/>
    </source>
</evidence>
<feature type="domain" description="AMP-dependent synthetase/ligase" evidence="3">
    <location>
        <begin position="12"/>
        <end position="385"/>
    </location>
</feature>
<feature type="domain" description="AMP-binding enzyme C-terminal" evidence="4">
    <location>
        <begin position="436"/>
        <end position="509"/>
    </location>
</feature>
<dbReference type="Gene3D" id="3.30.300.30">
    <property type="match status" value="1"/>
</dbReference>
<dbReference type="EMBL" id="PXNP01000100">
    <property type="protein sequence ID" value="PSF05498.1"/>
    <property type="molecule type" value="Genomic_DNA"/>
</dbReference>
<evidence type="ECO:0000256" key="2">
    <source>
        <dbReference type="ARBA" id="ARBA00022598"/>
    </source>
</evidence>
<protein>
    <submittedName>
        <fullName evidence="5">Acyl-CoA synthetase</fullName>
    </submittedName>
</protein>
<comment type="caution">
    <text evidence="5">The sequence shown here is derived from an EMBL/GenBank/DDBJ whole genome shotgun (WGS) entry which is preliminary data.</text>
</comment>
<dbReference type="InterPro" id="IPR045851">
    <property type="entry name" value="AMP-bd_C_sf"/>
</dbReference>
<sequence length="531" mass="57727">MGSSNLLYRLVEDNLKTAPESVAFIEGDQNISFQQFDRLCREKESWLRSQGVGKGDTVAMWLVNSSQWLAFFFALARIGAVLAPLNTRYKSHEIGYMIEKSQPRLLIMQSQFRNINFIDIFNQIDEGALRSLEKIAFLGADEILPDSLSGIAVTSTEMSGTESSSEQVQDDSSVCILFSTSGTTSGPKLVMQTQENLVRHGHYCASSYGMTLPDSALLSVLPFCGAFGLNAVLAAMAAGCPTIIMAAFDGREAASLIQKYGVSHVYGSDELYRKLIDAAEGDKPFPSARLFGFGAFTSSFNDYALAAWERGIPLCGLYGSSEVLAIFSSQTGERPVQEKIRGGGVPAARELVEIRIRDAASGRLLPAEETGEIEIKGPTNFIGYLNNPEATRKAFTDDGFYRTGDLGYLRGDGSLVYESRMGDAIRLGGFLINPSEIESVLKSIPGVEDAYIVGVEIDGKARVVAFVQDDGSATLSEEAIIDSAKRKLAGFKVPYRVWFVDDYPVTKSANGLKVQRGKLRALAQDNLQEGA</sequence>
<accession>A0A2T1K627</accession>
<dbReference type="Proteomes" id="UP000239866">
    <property type="component" value="Unassembled WGS sequence"/>
</dbReference>
<dbReference type="Pfam" id="PF00501">
    <property type="entry name" value="AMP-binding"/>
    <property type="match status" value="1"/>
</dbReference>
<dbReference type="Pfam" id="PF13193">
    <property type="entry name" value="AMP-binding_C"/>
    <property type="match status" value="1"/>
</dbReference>
<comment type="similarity">
    <text evidence="1">Belongs to the ATP-dependent AMP-binding enzyme family.</text>
</comment>
<keyword evidence="6" id="KW-1185">Reference proteome</keyword>
<dbReference type="Gene3D" id="3.40.50.12780">
    <property type="entry name" value="N-terminal domain of ligase-like"/>
    <property type="match status" value="1"/>
</dbReference>
<evidence type="ECO:0000313" key="5">
    <source>
        <dbReference type="EMBL" id="PSF05498.1"/>
    </source>
</evidence>
<dbReference type="InterPro" id="IPR042099">
    <property type="entry name" value="ANL_N_sf"/>
</dbReference>
<name>A0A2T1K627_9GAMM</name>
<dbReference type="InterPro" id="IPR000873">
    <property type="entry name" value="AMP-dep_synth/lig_dom"/>
</dbReference>
<proteinExistence type="inferred from homology"/>
<gene>
    <name evidence="5" type="ORF">C7H09_14605</name>
</gene>
<dbReference type="InterPro" id="IPR025110">
    <property type="entry name" value="AMP-bd_C"/>
</dbReference>
<keyword evidence="2" id="KW-0436">Ligase</keyword>
<dbReference type="AlphaFoldDB" id="A0A2T1K627"/>
<dbReference type="SUPFAM" id="SSF56801">
    <property type="entry name" value="Acetyl-CoA synthetase-like"/>
    <property type="match status" value="1"/>
</dbReference>
<dbReference type="OrthoDB" id="9803968at2"/>
<dbReference type="RefSeq" id="WP_106763956.1">
    <property type="nucleotide sequence ID" value="NZ_PXNP01000100.1"/>
</dbReference>
<dbReference type="GO" id="GO:0031956">
    <property type="term" value="F:medium-chain fatty acid-CoA ligase activity"/>
    <property type="evidence" value="ECO:0007669"/>
    <property type="project" value="TreeGrafter"/>
</dbReference>
<evidence type="ECO:0000259" key="4">
    <source>
        <dbReference type="Pfam" id="PF13193"/>
    </source>
</evidence>
<reference evidence="5 6" key="1">
    <citation type="submission" date="2018-03" db="EMBL/GenBank/DDBJ databases">
        <title>Marinobacter brunus sp. nov., a marine bacterium of Gamma-proteobacteria isolated from the surface seawater of the South China Sea.</title>
        <authorList>
            <person name="Cheng H."/>
            <person name="Wu Y.-H."/>
            <person name="Xamxidin M."/>
            <person name="Xu X.-W."/>
        </authorList>
    </citation>
    <scope>NUCLEOTIDE SEQUENCE [LARGE SCALE GENOMIC DNA]</scope>
    <source>
        <strain evidence="5 6">NH169-3</strain>
    </source>
</reference>
<dbReference type="GO" id="GO:0006631">
    <property type="term" value="P:fatty acid metabolic process"/>
    <property type="evidence" value="ECO:0007669"/>
    <property type="project" value="TreeGrafter"/>
</dbReference>
<organism evidence="5 6">
    <name type="scientific">Marinobacter fuscus</name>
    <dbReference type="NCBI Taxonomy" id="2109942"/>
    <lineage>
        <taxon>Bacteria</taxon>
        <taxon>Pseudomonadati</taxon>
        <taxon>Pseudomonadota</taxon>
        <taxon>Gammaproteobacteria</taxon>
        <taxon>Pseudomonadales</taxon>
        <taxon>Marinobacteraceae</taxon>
        <taxon>Marinobacter</taxon>
    </lineage>
</organism>
<dbReference type="PANTHER" id="PTHR43201">
    <property type="entry name" value="ACYL-COA SYNTHETASE"/>
    <property type="match status" value="1"/>
</dbReference>
<evidence type="ECO:0000259" key="3">
    <source>
        <dbReference type="Pfam" id="PF00501"/>
    </source>
</evidence>
<evidence type="ECO:0000256" key="1">
    <source>
        <dbReference type="ARBA" id="ARBA00006432"/>
    </source>
</evidence>
<dbReference type="PANTHER" id="PTHR43201:SF5">
    <property type="entry name" value="MEDIUM-CHAIN ACYL-COA LIGASE ACSF2, MITOCHONDRIAL"/>
    <property type="match status" value="1"/>
</dbReference>